<evidence type="ECO:0000256" key="4">
    <source>
        <dbReference type="ARBA" id="ARBA00023004"/>
    </source>
</evidence>
<evidence type="ECO:0000256" key="10">
    <source>
        <dbReference type="ARBA" id="ARBA00075089"/>
    </source>
</evidence>
<feature type="region of interest" description="Disordered" evidence="12">
    <location>
        <begin position="474"/>
        <end position="505"/>
    </location>
</feature>
<dbReference type="GO" id="GO:0043436">
    <property type="term" value="P:oxoacid metabolic process"/>
    <property type="evidence" value="ECO:0007669"/>
    <property type="project" value="UniProtKB-ARBA"/>
</dbReference>
<reference evidence="15" key="1">
    <citation type="submission" date="2022-07" db="EMBL/GenBank/DDBJ databases">
        <title>Genome Sequence of Agrocybe chaxingu.</title>
        <authorList>
            <person name="Buettner E."/>
        </authorList>
    </citation>
    <scope>NUCLEOTIDE SEQUENCE</scope>
    <source>
        <strain evidence="15">MP-N11</strain>
    </source>
</reference>
<evidence type="ECO:0000256" key="9">
    <source>
        <dbReference type="ARBA" id="ARBA00023242"/>
    </source>
</evidence>
<evidence type="ECO:0000313" key="15">
    <source>
        <dbReference type="EMBL" id="KAJ3516135.1"/>
    </source>
</evidence>
<sequence>MRPPSLWVRHYGRGVSRRFLATIASNQPRLSQTVIEKVVQKYAVGLPEGKIVKAGDYVMIRPQHVMTHDNTGPVVSKFKSIGATKVHNPSQPVFTLDHDVQNRTPKNLAKYAMIEEFARKHRVDFYPAGRGIGHQVLVEEGYAFPHTLTVASDSHSNMYGGVGCVGTPIVRTDAAALWATGKTWWQVPRMVKVELKGQLAPGVTGKDVIVALCGSFNKDEVLNAALEFTGEGVAALGVDSRLTIANMTTEWGALAGVFPVDETLLKWHTETSNTPTDKRAKAEGSSREQHILRSRSRPSTMSESTNAAAGPSTGPATGAASSPASDVIKALGNMIKSQTGETYSTERISTFLMQNMQALMNQGKLTQQQIASLKEYADSRKPQANGAPPVAPQAVTSALANTIKAVATPSPALQAAIKSGSSETGNNLPNLGAPVDFYPAISQTLNTTNPGPVQWPQARPTLTGGVAAGRMSGTPAQIARPPDDPAILTADDTRTRRKSTPGDQSMRRTIQDLVASVDPNVKLEPEVEDLLLCIADEFIDSVTNFSCRLAKHRGGDTLEIKDLQLHLERNHNIRIPGFASDESRISLSQSTVAPTYATTANKKGGQGTHMTLRSQRLAQVQQAKREAKLM</sequence>
<dbReference type="InterPro" id="IPR050067">
    <property type="entry name" value="IPM_dehydratase_rel_enz"/>
</dbReference>
<dbReference type="InterPro" id="IPR003228">
    <property type="entry name" value="TFIID_TAF12_dom"/>
</dbReference>
<dbReference type="GO" id="GO:0051536">
    <property type="term" value="F:iron-sulfur cluster binding"/>
    <property type="evidence" value="ECO:0007669"/>
    <property type="project" value="UniProtKB-KW"/>
</dbReference>
<dbReference type="SUPFAM" id="SSF47113">
    <property type="entry name" value="Histone-fold"/>
    <property type="match status" value="1"/>
</dbReference>
<dbReference type="GO" id="GO:0016829">
    <property type="term" value="F:lyase activity"/>
    <property type="evidence" value="ECO:0007669"/>
    <property type="project" value="UniProtKB-KW"/>
</dbReference>
<keyword evidence="3" id="KW-0479">Metal-binding</keyword>
<feature type="domain" description="Aconitase/3-isopropylmalate dehydratase large subunit alpha/beta/alpha" evidence="13">
    <location>
        <begin position="53"/>
        <end position="291"/>
    </location>
</feature>
<dbReference type="OrthoDB" id="2193432at2759"/>
<feature type="domain" description="Transcription initiation factor TFIID subunit 12" evidence="14">
    <location>
        <begin position="507"/>
        <end position="573"/>
    </location>
</feature>
<dbReference type="PANTHER" id="PTHR43822">
    <property type="entry name" value="HOMOACONITASE, MITOCHONDRIAL-RELATED"/>
    <property type="match status" value="1"/>
</dbReference>
<dbReference type="InterPro" id="IPR009072">
    <property type="entry name" value="Histone-fold"/>
</dbReference>
<evidence type="ECO:0000256" key="2">
    <source>
        <dbReference type="ARBA" id="ARBA00007530"/>
    </source>
</evidence>
<accession>A0A9W8TEL6</accession>
<dbReference type="PANTHER" id="PTHR43822:SF2">
    <property type="entry name" value="HOMOACONITASE, MITOCHONDRIAL"/>
    <property type="match status" value="1"/>
</dbReference>
<comment type="caution">
    <text evidence="15">The sequence shown here is derived from an EMBL/GenBank/DDBJ whole genome shotgun (WGS) entry which is preliminary data.</text>
</comment>
<comment type="similarity">
    <text evidence="2">Belongs to the TAF12 family.</text>
</comment>
<feature type="compositionally biased region" description="Polar residues" evidence="12">
    <location>
        <begin position="297"/>
        <end position="306"/>
    </location>
</feature>
<evidence type="ECO:0000259" key="14">
    <source>
        <dbReference type="Pfam" id="PF03847"/>
    </source>
</evidence>
<organism evidence="15 16">
    <name type="scientific">Agrocybe chaxingu</name>
    <dbReference type="NCBI Taxonomy" id="84603"/>
    <lineage>
        <taxon>Eukaryota</taxon>
        <taxon>Fungi</taxon>
        <taxon>Dikarya</taxon>
        <taxon>Basidiomycota</taxon>
        <taxon>Agaricomycotina</taxon>
        <taxon>Agaricomycetes</taxon>
        <taxon>Agaricomycetidae</taxon>
        <taxon>Agaricales</taxon>
        <taxon>Agaricineae</taxon>
        <taxon>Strophariaceae</taxon>
        <taxon>Agrocybe</taxon>
    </lineage>
</organism>
<dbReference type="GO" id="GO:0046872">
    <property type="term" value="F:metal ion binding"/>
    <property type="evidence" value="ECO:0007669"/>
    <property type="project" value="UniProtKB-KW"/>
</dbReference>
<keyword evidence="8" id="KW-0456">Lyase</keyword>
<keyword evidence="5" id="KW-0411">Iron-sulfur</keyword>
<name>A0A9W8TEL6_9AGAR</name>
<dbReference type="CDD" id="cd07981">
    <property type="entry name" value="HFD_TAF12"/>
    <property type="match status" value="1"/>
</dbReference>
<dbReference type="GO" id="GO:0046982">
    <property type="term" value="F:protein heterodimerization activity"/>
    <property type="evidence" value="ECO:0007669"/>
    <property type="project" value="InterPro"/>
</dbReference>
<keyword evidence="16" id="KW-1185">Reference proteome</keyword>
<evidence type="ECO:0000256" key="7">
    <source>
        <dbReference type="ARBA" id="ARBA00023163"/>
    </source>
</evidence>
<keyword evidence="9" id="KW-0539">Nucleus</keyword>
<gene>
    <name evidence="15" type="ORF">NLJ89_g1312</name>
</gene>
<dbReference type="Gene3D" id="3.30.499.10">
    <property type="entry name" value="Aconitase, domain 3"/>
    <property type="match status" value="1"/>
</dbReference>
<dbReference type="GO" id="GO:0070461">
    <property type="term" value="C:SAGA-type complex"/>
    <property type="evidence" value="ECO:0007669"/>
    <property type="project" value="UniProtKB-ARBA"/>
</dbReference>
<dbReference type="InterPro" id="IPR036008">
    <property type="entry name" value="Aconitase_4Fe-4S_dom"/>
</dbReference>
<evidence type="ECO:0000256" key="11">
    <source>
        <dbReference type="ARBA" id="ARBA00093657"/>
    </source>
</evidence>
<evidence type="ECO:0000256" key="6">
    <source>
        <dbReference type="ARBA" id="ARBA00023015"/>
    </source>
</evidence>
<dbReference type="EMBL" id="JANKHO010000066">
    <property type="protein sequence ID" value="KAJ3516135.1"/>
    <property type="molecule type" value="Genomic_DNA"/>
</dbReference>
<keyword evidence="6" id="KW-0805">Transcription regulation</keyword>
<dbReference type="GO" id="GO:0005669">
    <property type="term" value="C:transcription factor TFIID complex"/>
    <property type="evidence" value="ECO:0007669"/>
    <property type="project" value="InterPro"/>
</dbReference>
<protein>
    <recommendedName>
        <fullName evidence="10">TBP-associated factor 12</fullName>
    </recommendedName>
    <alternativeName>
        <fullName evidence="11">Transcription initiation factor TFIID subunit 12</fullName>
    </alternativeName>
</protein>
<keyword evidence="4" id="KW-0408">Iron</keyword>
<dbReference type="AlphaFoldDB" id="A0A9W8TEL6"/>
<feature type="compositionally biased region" description="Basic and acidic residues" evidence="12">
    <location>
        <begin position="276"/>
        <end position="291"/>
    </location>
</feature>
<evidence type="ECO:0000256" key="12">
    <source>
        <dbReference type="SAM" id="MobiDB-lite"/>
    </source>
</evidence>
<dbReference type="Pfam" id="PF00330">
    <property type="entry name" value="Aconitase"/>
    <property type="match status" value="1"/>
</dbReference>
<dbReference type="FunFam" id="1.10.20.10:FF:000011">
    <property type="entry name" value="Transcription initiation factor TFIID subunit 12"/>
    <property type="match status" value="1"/>
</dbReference>
<comment type="subcellular location">
    <subcellularLocation>
        <location evidence="1">Nucleus</location>
    </subcellularLocation>
</comment>
<evidence type="ECO:0000256" key="8">
    <source>
        <dbReference type="ARBA" id="ARBA00023239"/>
    </source>
</evidence>
<dbReference type="InterPro" id="IPR015931">
    <property type="entry name" value="Acnase/IPM_dHydase_lsu_aba_1/3"/>
</dbReference>
<dbReference type="InterPro" id="IPR001030">
    <property type="entry name" value="Acoase/IPM_deHydtase_lsu_aba"/>
</dbReference>
<dbReference type="SUPFAM" id="SSF53732">
    <property type="entry name" value="Aconitase iron-sulfur domain"/>
    <property type="match status" value="1"/>
</dbReference>
<evidence type="ECO:0000256" key="1">
    <source>
        <dbReference type="ARBA" id="ARBA00004123"/>
    </source>
</evidence>
<feature type="compositionally biased region" description="Low complexity" evidence="12">
    <location>
        <begin position="307"/>
        <end position="323"/>
    </location>
</feature>
<proteinExistence type="inferred from homology"/>
<dbReference type="Gene3D" id="1.10.20.10">
    <property type="entry name" value="Histone, subunit A"/>
    <property type="match status" value="1"/>
</dbReference>
<evidence type="ECO:0000313" key="16">
    <source>
        <dbReference type="Proteomes" id="UP001148786"/>
    </source>
</evidence>
<evidence type="ECO:0000256" key="3">
    <source>
        <dbReference type="ARBA" id="ARBA00022723"/>
    </source>
</evidence>
<dbReference type="GO" id="GO:0006352">
    <property type="term" value="P:DNA-templated transcription initiation"/>
    <property type="evidence" value="ECO:0007669"/>
    <property type="project" value="InterPro"/>
</dbReference>
<keyword evidence="7" id="KW-0804">Transcription</keyword>
<dbReference type="Proteomes" id="UP001148786">
    <property type="component" value="Unassembled WGS sequence"/>
</dbReference>
<evidence type="ECO:0000259" key="13">
    <source>
        <dbReference type="Pfam" id="PF00330"/>
    </source>
</evidence>
<evidence type="ECO:0000256" key="5">
    <source>
        <dbReference type="ARBA" id="ARBA00023014"/>
    </source>
</evidence>
<dbReference type="Pfam" id="PF03847">
    <property type="entry name" value="TFIID_20kDa"/>
    <property type="match status" value="1"/>
</dbReference>
<feature type="region of interest" description="Disordered" evidence="12">
    <location>
        <begin position="269"/>
        <end position="323"/>
    </location>
</feature>
<dbReference type="PRINTS" id="PR00415">
    <property type="entry name" value="ACONITASE"/>
</dbReference>